<keyword evidence="3" id="KW-1185">Reference proteome</keyword>
<feature type="chain" id="PRO_5022976942" description="Gliding motility-associated C-terminal domain-containing protein" evidence="1">
    <location>
        <begin position="20"/>
        <end position="1274"/>
    </location>
</feature>
<sequence length="1274" mass="135110">MKKIITSCLLLLAGITAMAQNEPNDCVNAITVCGNDTFVSNANGIGNVQEVTGCGGFENNSIWIKINIVQAGTLGFDLIPDNTDINVDYDFWVYPANATCDALGAPIRCCTTNPQMAGLPNNHTGMYGSTLITQSGPGADGNGYVRWLTVSPGQSYYIVIDRPLGDGGFQLNWTGTATAGTGAFPAPPTANQLEEVRTCSIGGNTGIFDLGALKPQINADTTNNTIQFFATAANAVDGTSPLGNIISNTTNPQQIFAKVIDNTTGCYSLTDFNIAVYPVPNVTVSANPQDACPGADVTVTFSGPANANFHYNVNGGPSQLQTLNSTGTFTITQSYLADTTYTLEDANITTSDNTVVCSQTLTGSVTITINEMDELLFTTNSPLCAGEDGIITLTGPANGSVDYTIGTNPTVQVVDLDATGEGTINLPALTATTDFEIISVTNGAAPFCVLTLNETGTITVTPTPVLTNPEPMNECADGITGLGTFDLDSNNAVISGGDNYIITYHLTQADADNDTGALASPYESTAANQTLFVRAEDANNANCIAFITLDLITTSAPTINMPSPIVVCDDNADGFMQFDLTSVTAQITGGNANYSVSFYTSSAQAQAGTTPIANPTAYTNSAAGGQTIYARVIDTANSTCYSITSFEITVNDTPQAPQVISNYSLCDFDGDQQETFDLTTRAAEVGPYTLTYHLSMADASNPAGGQNAIADPANFVSAGEPVYVRSQNPNGCFAVTAFNTVVNTLPVINNPAPVYTACEEVNGQADFILHNHDGNVTGFQAGFSVAYFDSQSAAEIGDPATALPDIYVSPTTDIFARVTSTATGCWIVVTVPLQVIQAPVAQNPAPLEECDFNADGSAIFNLQVVLDAIEAQIPNSTATIHETIDDADFGTNPVSNPAAYNYITVNNPSGVLYIRVQSGQTTCYDVVELQLIVHQAPIATEPAPYALCDNGPDDTDGEGIFVLPSRESEILGGLDPALYTVGYFATLEAAQANTPAIATPGSYTATNTDSPVYVRVTDNATGCYDIVELELIVNPLPVATQPTPYTLCDVNTIGGQPDEVEEFDLTTKIPEIIGVQTGINVTFHHTLADADANINEIQNPQAYTNQSNAEAIYVRVTFEATGCYRIVLLDIRVEPLPIVVPPSQEDLTMCDPDSDGHAQFDLDALVEDMINNGENLSVTFHETAQDAELGINAIPNTDNYTNTNAYNQTIYVRVENTVTGCYTATAYALNLIVVDTLRLMRTFRTSPFVIRTTTTRMPWQPWTLRFRTATYWST</sequence>
<keyword evidence="1" id="KW-0732">Signal</keyword>
<reference evidence="2 3" key="1">
    <citation type="submission" date="2019-08" db="EMBL/GenBank/DDBJ databases">
        <title>Flavobacterium alkalisoli sp. nov., isolated from rhizosphere soil of Suaeda salsa.</title>
        <authorList>
            <person name="Sun J.-Q."/>
            <person name="Xu L."/>
        </authorList>
    </citation>
    <scope>NUCLEOTIDE SEQUENCE [LARGE SCALE GENOMIC DNA]</scope>
    <source>
        <strain evidence="2 3">XS-5</strain>
    </source>
</reference>
<dbReference type="OrthoDB" id="9765926at2"/>
<dbReference type="AlphaFoldDB" id="A0A5B9FVK4"/>
<evidence type="ECO:0000256" key="1">
    <source>
        <dbReference type="SAM" id="SignalP"/>
    </source>
</evidence>
<dbReference type="Proteomes" id="UP000321222">
    <property type="component" value="Chromosome"/>
</dbReference>
<feature type="signal peptide" evidence="1">
    <location>
        <begin position="1"/>
        <end position="19"/>
    </location>
</feature>
<name>A0A5B9FVK4_9FLAO</name>
<dbReference type="RefSeq" id="WP_147583271.1">
    <property type="nucleotide sequence ID" value="NZ_CP042831.1"/>
</dbReference>
<gene>
    <name evidence="2" type="ORF">FUA48_09265</name>
</gene>
<evidence type="ECO:0008006" key="4">
    <source>
        <dbReference type="Google" id="ProtNLM"/>
    </source>
</evidence>
<evidence type="ECO:0000313" key="2">
    <source>
        <dbReference type="EMBL" id="QEE49768.1"/>
    </source>
</evidence>
<proteinExistence type="predicted"/>
<organism evidence="2 3">
    <name type="scientific">Flavobacterium alkalisoli</name>
    <dbReference type="NCBI Taxonomy" id="2602769"/>
    <lineage>
        <taxon>Bacteria</taxon>
        <taxon>Pseudomonadati</taxon>
        <taxon>Bacteroidota</taxon>
        <taxon>Flavobacteriia</taxon>
        <taxon>Flavobacteriales</taxon>
        <taxon>Flavobacteriaceae</taxon>
        <taxon>Flavobacterium</taxon>
    </lineage>
</organism>
<dbReference type="KEGG" id="fak:FUA48_09265"/>
<evidence type="ECO:0000313" key="3">
    <source>
        <dbReference type="Proteomes" id="UP000321222"/>
    </source>
</evidence>
<accession>A0A5B9FVK4</accession>
<dbReference type="EMBL" id="CP042831">
    <property type="protein sequence ID" value="QEE49768.1"/>
    <property type="molecule type" value="Genomic_DNA"/>
</dbReference>
<protein>
    <recommendedName>
        <fullName evidence="4">Gliding motility-associated C-terminal domain-containing protein</fullName>
    </recommendedName>
</protein>